<dbReference type="EMBL" id="ABEU02000016">
    <property type="protein sequence ID" value="PNR37803.1"/>
    <property type="molecule type" value="Genomic_DNA"/>
</dbReference>
<reference evidence="1 3" key="1">
    <citation type="journal article" date="2008" name="Science">
        <title>The Physcomitrella genome reveals evolutionary insights into the conquest of land by plants.</title>
        <authorList>
            <person name="Rensing S."/>
            <person name="Lang D."/>
            <person name="Zimmer A."/>
            <person name="Terry A."/>
            <person name="Salamov A."/>
            <person name="Shapiro H."/>
            <person name="Nishiyama T."/>
            <person name="Perroud P.-F."/>
            <person name="Lindquist E."/>
            <person name="Kamisugi Y."/>
            <person name="Tanahashi T."/>
            <person name="Sakakibara K."/>
            <person name="Fujita T."/>
            <person name="Oishi K."/>
            <person name="Shin-I T."/>
            <person name="Kuroki Y."/>
            <person name="Toyoda A."/>
            <person name="Suzuki Y."/>
            <person name="Hashimoto A."/>
            <person name="Yamaguchi K."/>
            <person name="Sugano A."/>
            <person name="Kohara Y."/>
            <person name="Fujiyama A."/>
            <person name="Anterola A."/>
            <person name="Aoki S."/>
            <person name="Ashton N."/>
            <person name="Barbazuk W.B."/>
            <person name="Barker E."/>
            <person name="Bennetzen J."/>
            <person name="Bezanilla M."/>
            <person name="Blankenship R."/>
            <person name="Cho S.H."/>
            <person name="Dutcher S."/>
            <person name="Estelle M."/>
            <person name="Fawcett J.A."/>
            <person name="Gundlach H."/>
            <person name="Hanada K."/>
            <person name="Heyl A."/>
            <person name="Hicks K.A."/>
            <person name="Hugh J."/>
            <person name="Lohr M."/>
            <person name="Mayer K."/>
            <person name="Melkozernov A."/>
            <person name="Murata T."/>
            <person name="Nelson D."/>
            <person name="Pils B."/>
            <person name="Prigge M."/>
            <person name="Reiss B."/>
            <person name="Renner T."/>
            <person name="Rombauts S."/>
            <person name="Rushton P."/>
            <person name="Sanderfoot A."/>
            <person name="Schween G."/>
            <person name="Shiu S.-H."/>
            <person name="Stueber K."/>
            <person name="Theodoulou F.L."/>
            <person name="Tu H."/>
            <person name="Van de Peer Y."/>
            <person name="Verrier P.J."/>
            <person name="Waters E."/>
            <person name="Wood A."/>
            <person name="Yang L."/>
            <person name="Cove D."/>
            <person name="Cuming A."/>
            <person name="Hasebe M."/>
            <person name="Lucas S."/>
            <person name="Mishler D.B."/>
            <person name="Reski R."/>
            <person name="Grigoriev I."/>
            <person name="Quatrano R.S."/>
            <person name="Boore J.L."/>
        </authorList>
    </citation>
    <scope>NUCLEOTIDE SEQUENCE [LARGE SCALE GENOMIC DNA]</scope>
    <source>
        <strain evidence="2 3">cv. Gransden 2004</strain>
    </source>
</reference>
<dbReference type="AlphaFoldDB" id="A0A2K1J8F0"/>
<evidence type="ECO:0000313" key="1">
    <source>
        <dbReference type="EMBL" id="PNR37803.1"/>
    </source>
</evidence>
<dbReference type="Proteomes" id="UP000006727">
    <property type="component" value="Chromosome 16"/>
</dbReference>
<keyword evidence="3" id="KW-1185">Reference proteome</keyword>
<organism evidence="1">
    <name type="scientific">Physcomitrium patens</name>
    <name type="common">Spreading-leaved earth moss</name>
    <name type="synonym">Physcomitrella patens</name>
    <dbReference type="NCBI Taxonomy" id="3218"/>
    <lineage>
        <taxon>Eukaryota</taxon>
        <taxon>Viridiplantae</taxon>
        <taxon>Streptophyta</taxon>
        <taxon>Embryophyta</taxon>
        <taxon>Bryophyta</taxon>
        <taxon>Bryophytina</taxon>
        <taxon>Bryopsida</taxon>
        <taxon>Funariidae</taxon>
        <taxon>Funariales</taxon>
        <taxon>Funariaceae</taxon>
        <taxon>Physcomitrium</taxon>
    </lineage>
</organism>
<dbReference type="EnsemblPlants" id="Pp3c16_13139V3.1">
    <property type="protein sequence ID" value="PAC:32985725.CDS.1"/>
    <property type="gene ID" value="Pp3c16_13139"/>
</dbReference>
<evidence type="ECO:0000313" key="2">
    <source>
        <dbReference type="EnsemblPlants" id="PAC:32985725.CDS.1"/>
    </source>
</evidence>
<dbReference type="InParanoid" id="A0A2K1J8F0"/>
<accession>A0A2K1J8F0</accession>
<evidence type="ECO:0000313" key="3">
    <source>
        <dbReference type="Proteomes" id="UP000006727"/>
    </source>
</evidence>
<reference evidence="1 3" key="2">
    <citation type="journal article" date="2018" name="Plant J.">
        <title>The Physcomitrella patens chromosome-scale assembly reveals moss genome structure and evolution.</title>
        <authorList>
            <person name="Lang D."/>
            <person name="Ullrich K.K."/>
            <person name="Murat F."/>
            <person name="Fuchs J."/>
            <person name="Jenkins J."/>
            <person name="Haas F.B."/>
            <person name="Piednoel M."/>
            <person name="Gundlach H."/>
            <person name="Van Bel M."/>
            <person name="Meyberg R."/>
            <person name="Vives C."/>
            <person name="Morata J."/>
            <person name="Symeonidi A."/>
            <person name="Hiss M."/>
            <person name="Muchero W."/>
            <person name="Kamisugi Y."/>
            <person name="Saleh O."/>
            <person name="Blanc G."/>
            <person name="Decker E.L."/>
            <person name="van Gessel N."/>
            <person name="Grimwood J."/>
            <person name="Hayes R.D."/>
            <person name="Graham S.W."/>
            <person name="Gunter L.E."/>
            <person name="McDaniel S.F."/>
            <person name="Hoernstein S.N.W."/>
            <person name="Larsson A."/>
            <person name="Li F.W."/>
            <person name="Perroud P.F."/>
            <person name="Phillips J."/>
            <person name="Ranjan P."/>
            <person name="Rokshar D.S."/>
            <person name="Rothfels C.J."/>
            <person name="Schneider L."/>
            <person name="Shu S."/>
            <person name="Stevenson D.W."/>
            <person name="Thummler F."/>
            <person name="Tillich M."/>
            <person name="Villarreal Aguilar J.C."/>
            <person name="Widiez T."/>
            <person name="Wong G.K."/>
            <person name="Wymore A."/>
            <person name="Zhang Y."/>
            <person name="Zimmer A.D."/>
            <person name="Quatrano R.S."/>
            <person name="Mayer K.F.X."/>
            <person name="Goodstein D."/>
            <person name="Casacuberta J.M."/>
            <person name="Vandepoele K."/>
            <person name="Reski R."/>
            <person name="Cuming A.C."/>
            <person name="Tuskan G.A."/>
            <person name="Maumus F."/>
            <person name="Salse J."/>
            <person name="Schmutz J."/>
            <person name="Rensing S.A."/>
        </authorList>
    </citation>
    <scope>NUCLEOTIDE SEQUENCE [LARGE SCALE GENOMIC DNA]</scope>
    <source>
        <strain evidence="2 3">cv. Gransden 2004</strain>
    </source>
</reference>
<sequence length="215" mass="24262">MLPINMSNSFFTKVNKHFLFKILRSNLLSARIPLMIYRNQNGKATLWPLKQIEPTKHIPDQTSSCIEKNKSSIFLWSRNRQPPEKPSFLSLEKYLSLGNVPYLFVERRNTSDSSNHWGSTATSSHSDGLILFLVETVQTPQFIRSHNIPKAVSARILDAFKNNPPSCARVQTTNAIAVRRAFSFHNEAAPRITSASKTGIPGNRMSSQGCFPFLL</sequence>
<gene>
    <name evidence="1" type="ORF">PHYPA_020912</name>
</gene>
<proteinExistence type="predicted"/>
<dbReference type="Gramene" id="Pp3c16_13139V3.1">
    <property type="protein sequence ID" value="PAC:32985725.CDS.1"/>
    <property type="gene ID" value="Pp3c16_13139"/>
</dbReference>
<protein>
    <submittedName>
        <fullName evidence="1 2">Uncharacterized protein</fullName>
    </submittedName>
</protein>
<name>A0A2K1J8F0_PHYPA</name>
<reference evidence="2" key="3">
    <citation type="submission" date="2020-12" db="UniProtKB">
        <authorList>
            <consortium name="EnsemblPlants"/>
        </authorList>
    </citation>
    <scope>IDENTIFICATION</scope>
</reference>